<reference evidence="2 3" key="1">
    <citation type="submission" date="2014-11" db="EMBL/GenBank/DDBJ databases">
        <title>Genomics and ecophysiology of heterotrophic nitrogen fixing bacteria isolated from estuarine surface water.</title>
        <authorList>
            <person name="Bentzon-Tilia M."/>
            <person name="Severin I."/>
            <person name="Hansen L.H."/>
            <person name="Riemann L."/>
        </authorList>
    </citation>
    <scope>NUCLEOTIDE SEQUENCE [LARGE SCALE GENOMIC DNA]</scope>
    <source>
        <strain evidence="2 3">BAL361</strain>
    </source>
</reference>
<dbReference type="AlphaFoldDB" id="A0A0D7EBP4"/>
<dbReference type="Proteomes" id="UP000032439">
    <property type="component" value="Unassembled WGS sequence"/>
</dbReference>
<accession>A0A0D7EBP4</accession>
<evidence type="ECO:0000313" key="3">
    <source>
        <dbReference type="Proteomes" id="UP000032439"/>
    </source>
</evidence>
<dbReference type="RefSeq" id="WP_044313986.1">
    <property type="nucleotide sequence ID" value="NZ_JXXD01000015.1"/>
</dbReference>
<proteinExistence type="predicted"/>
<dbReference type="EMBL" id="JXXD01000015">
    <property type="protein sequence ID" value="KIZ38244.1"/>
    <property type="molecule type" value="Genomic_DNA"/>
</dbReference>
<protein>
    <recommendedName>
        <fullName evidence="4">DNA cytosine methyltransferase</fullName>
    </recommendedName>
</protein>
<evidence type="ECO:0000313" key="2">
    <source>
        <dbReference type="EMBL" id="KIZ38244.1"/>
    </source>
</evidence>
<organism evidence="2 3">
    <name type="scientific">Stutzerimonas stutzeri</name>
    <name type="common">Pseudomonas stutzeri</name>
    <dbReference type="NCBI Taxonomy" id="316"/>
    <lineage>
        <taxon>Bacteria</taxon>
        <taxon>Pseudomonadati</taxon>
        <taxon>Pseudomonadota</taxon>
        <taxon>Gammaproteobacteria</taxon>
        <taxon>Pseudomonadales</taxon>
        <taxon>Pseudomonadaceae</taxon>
        <taxon>Stutzerimonas</taxon>
    </lineage>
</organism>
<comment type="caution">
    <text evidence="2">The sequence shown here is derived from an EMBL/GenBank/DDBJ whole genome shotgun (WGS) entry which is preliminary data.</text>
</comment>
<evidence type="ECO:0000256" key="1">
    <source>
        <dbReference type="SAM" id="MobiDB-lite"/>
    </source>
</evidence>
<gene>
    <name evidence="2" type="ORF">LO50_02330</name>
</gene>
<name>A0A0D7EBP4_STUST</name>
<dbReference type="PATRIC" id="fig|316.110.peg.1171"/>
<evidence type="ECO:0008006" key="4">
    <source>
        <dbReference type="Google" id="ProtNLM"/>
    </source>
</evidence>
<sequence>MRQPTALVACEFSGRVRDALTRAGFYAVSCDLLPSETEGEHIQGDVLEVLEWGWDLLIAHPPCTDLATSGARWFPEKIADGRQARALDFVRKLLAAPIPFKALENPKSVISGQIRKPDQIIQPWMFGHGERKETHFWLQNLPLLVPTEIVDGREPTVHHMAPGPDRWKNRSRTYQGIADAIAAQWGGHVMSQLANPARPVLVQGRAPGSSDHASPIRRTEARGEAFTLDPARTETASARECGECFSPRAPEPSAARVG</sequence>
<feature type="region of interest" description="Disordered" evidence="1">
    <location>
        <begin position="203"/>
        <end position="258"/>
    </location>
</feature>